<evidence type="ECO:0000313" key="4">
    <source>
        <dbReference type="Proteomes" id="UP000664521"/>
    </source>
</evidence>
<keyword evidence="4" id="KW-1185">Reference proteome</keyword>
<protein>
    <submittedName>
        <fullName evidence="3">Uncharacterized protein</fullName>
    </submittedName>
</protein>
<feature type="chain" id="PRO_5034150110" evidence="2">
    <location>
        <begin position="18"/>
        <end position="889"/>
    </location>
</feature>
<feature type="region of interest" description="Disordered" evidence="1">
    <location>
        <begin position="329"/>
        <end position="355"/>
    </location>
</feature>
<comment type="caution">
    <text evidence="3">The sequence shown here is derived from an EMBL/GenBank/DDBJ whole genome shotgun (WGS) entry which is preliminary data.</text>
</comment>
<evidence type="ECO:0000256" key="2">
    <source>
        <dbReference type="SAM" id="SignalP"/>
    </source>
</evidence>
<organism evidence="3 4">
    <name type="scientific">Heterodermia speciosa</name>
    <dbReference type="NCBI Taxonomy" id="116794"/>
    <lineage>
        <taxon>Eukaryota</taxon>
        <taxon>Fungi</taxon>
        <taxon>Dikarya</taxon>
        <taxon>Ascomycota</taxon>
        <taxon>Pezizomycotina</taxon>
        <taxon>Lecanoromycetes</taxon>
        <taxon>OSLEUM clade</taxon>
        <taxon>Lecanoromycetidae</taxon>
        <taxon>Caliciales</taxon>
        <taxon>Physciaceae</taxon>
        <taxon>Heterodermia</taxon>
    </lineage>
</organism>
<evidence type="ECO:0000256" key="1">
    <source>
        <dbReference type="SAM" id="MobiDB-lite"/>
    </source>
</evidence>
<sequence length="889" mass="98752">METTKVLFSTLFAFSEAAVSICIRQRITSNLNITLTYLQKEQLAEQYEKTRLDRVILENAITTQFALQFASDDKEGLSAFIEMLNRFTTMAGDKANTEQNFLRLKGTCSIVDDLVSNVDEPPLDNHEAATDLLQDKSKNWDGTLDALMAKRIGCLTGCSISQNIEGPGLLVKGANFIDIERAIVKLDVLSSMMHQRSIAPVIHNFPVTEGEINISLQMVALKELCDRRLTTTLVSADLAKKLGNQLIVVMNKSGQIYPDFTNSKATRSFDIESILWRDIPCASIGRTNFSLHSGRLSHKEEPAVATTATATEGSYRTLAEWVESSAAAGPPAIDPFMPMSTQHSEQEHEQNNKRSVSEVIEQNLNPKISPRKHTGKVRKAKGTVGDIISKPGDGFADCDKPGSVKEVSQSSQISKFPELIPIMDATTIQSTRTEAEPTSVANSSGARYTYAEDLAQLQFPDAPSIQSPYMPAKSNTSSFTNVSSSQPVWAHARLPGTKEANLLGLHASMPAKERAAKNNNSQDLKITMKQRKAPPTKSLFQGETSVLKQYDDAAAQLLSMARTIQGQIKLEVIIGRLMIDYQSGSSEFKKRTFAVGQWPTVFPNASGPVRLRSFITNRLTSFGSDADFISQLKLPSGRSMFTPEPCERATFYRFRCSSTLKAHDTMVVDIHEDKTLKLQSTQLLNGALDLHFAKRYWDARIAVTTDQSVEDQRYVKAAQFMADNLCVIPAASQLDIFFKTNPKMVNFQSIEIRRDTRHRSTNYPDLLLKLSEVQELSFEISATENEEHCYHASTKPKRDMANDGKLWWEVSLASVAAEKMLRENETLELGETSIWKAGDIVDALIVRHMSHLARDIVTRIDSVGYHNRGPKIGTTKEASEQAIANLGFW</sequence>
<reference evidence="3" key="1">
    <citation type="submission" date="2021-03" db="EMBL/GenBank/DDBJ databases">
        <authorList>
            <person name="Tagirdzhanova G."/>
        </authorList>
    </citation>
    <scope>NUCLEOTIDE SEQUENCE</scope>
</reference>
<accession>A0A8H3EMR3</accession>
<feature type="compositionally biased region" description="Basic and acidic residues" evidence="1">
    <location>
        <begin position="344"/>
        <end position="355"/>
    </location>
</feature>
<dbReference type="OrthoDB" id="10265971at2759"/>
<dbReference type="Proteomes" id="UP000664521">
    <property type="component" value="Unassembled WGS sequence"/>
</dbReference>
<feature type="signal peptide" evidence="2">
    <location>
        <begin position="1"/>
        <end position="17"/>
    </location>
</feature>
<dbReference type="AlphaFoldDB" id="A0A8H3EMR3"/>
<dbReference type="EMBL" id="CAJPDS010000006">
    <property type="protein sequence ID" value="CAF9908298.1"/>
    <property type="molecule type" value="Genomic_DNA"/>
</dbReference>
<gene>
    <name evidence="3" type="ORF">HETSPECPRED_008039</name>
</gene>
<proteinExistence type="predicted"/>
<keyword evidence="2" id="KW-0732">Signal</keyword>
<evidence type="ECO:0000313" key="3">
    <source>
        <dbReference type="EMBL" id="CAF9908298.1"/>
    </source>
</evidence>
<name>A0A8H3EMR3_9LECA</name>